<protein>
    <submittedName>
        <fullName evidence="1">Uncharacterized protein</fullName>
    </submittedName>
</protein>
<dbReference type="Proteomes" id="UP000683000">
    <property type="component" value="Unassembled WGS sequence"/>
</dbReference>
<evidence type="ECO:0000313" key="1">
    <source>
        <dbReference type="EMBL" id="KAG6378492.1"/>
    </source>
</evidence>
<accession>A0A8I2YVL9</accession>
<organism evidence="1 2">
    <name type="scientific">Boletus reticuloceps</name>
    <dbReference type="NCBI Taxonomy" id="495285"/>
    <lineage>
        <taxon>Eukaryota</taxon>
        <taxon>Fungi</taxon>
        <taxon>Dikarya</taxon>
        <taxon>Basidiomycota</taxon>
        <taxon>Agaricomycotina</taxon>
        <taxon>Agaricomycetes</taxon>
        <taxon>Agaricomycetidae</taxon>
        <taxon>Boletales</taxon>
        <taxon>Boletineae</taxon>
        <taxon>Boletaceae</taxon>
        <taxon>Boletoideae</taxon>
        <taxon>Boletus</taxon>
    </lineage>
</organism>
<keyword evidence="2" id="KW-1185">Reference proteome</keyword>
<name>A0A8I2YVL9_9AGAM</name>
<evidence type="ECO:0000313" key="2">
    <source>
        <dbReference type="Proteomes" id="UP000683000"/>
    </source>
</evidence>
<sequence length="97" mass="10479">MACEVVDRAIQAFGAEGVSQDQHLASILTMFSPTGTGCSTYINLVETCRLDIPPLPGPYPAGWPKELMRAPELHKRAAEMSKKEAAIMQKAGVKAHL</sequence>
<gene>
    <name evidence="1" type="ORF">JVT61DRAFT_12752</name>
</gene>
<reference evidence="1" key="1">
    <citation type="submission" date="2021-03" db="EMBL/GenBank/DDBJ databases">
        <title>Evolutionary innovations through gain and loss of genes in the ectomycorrhizal Boletales.</title>
        <authorList>
            <person name="Wu G."/>
            <person name="Miyauchi S."/>
            <person name="Morin E."/>
            <person name="Yang Z.-L."/>
            <person name="Xu J."/>
            <person name="Martin F.M."/>
        </authorList>
    </citation>
    <scope>NUCLEOTIDE SEQUENCE</scope>
    <source>
        <strain evidence="1">BR01</strain>
    </source>
</reference>
<comment type="caution">
    <text evidence="1">The sequence shown here is derived from an EMBL/GenBank/DDBJ whole genome shotgun (WGS) entry which is preliminary data.</text>
</comment>
<dbReference type="AlphaFoldDB" id="A0A8I2YVL9"/>
<dbReference type="EMBL" id="JAGFBS010000006">
    <property type="protein sequence ID" value="KAG6378492.1"/>
    <property type="molecule type" value="Genomic_DNA"/>
</dbReference>
<proteinExistence type="predicted"/>
<dbReference type="OrthoDB" id="2692656at2759"/>